<feature type="region of interest" description="Disordered" evidence="1">
    <location>
        <begin position="26"/>
        <end position="108"/>
    </location>
</feature>
<feature type="compositionally biased region" description="Basic and acidic residues" evidence="1">
    <location>
        <begin position="66"/>
        <end position="75"/>
    </location>
</feature>
<name>A0ABV7JP60_9SPHI</name>
<accession>A0ABV7JP60</accession>
<proteinExistence type="predicted"/>
<dbReference type="EMBL" id="JBHRTA010000038">
    <property type="protein sequence ID" value="MFC3198596.1"/>
    <property type="molecule type" value="Genomic_DNA"/>
</dbReference>
<reference evidence="3" key="1">
    <citation type="journal article" date="2019" name="Int. J. Syst. Evol. Microbiol.">
        <title>The Global Catalogue of Microorganisms (GCM) 10K type strain sequencing project: providing services to taxonomists for standard genome sequencing and annotation.</title>
        <authorList>
            <consortium name="The Broad Institute Genomics Platform"/>
            <consortium name="The Broad Institute Genome Sequencing Center for Infectious Disease"/>
            <person name="Wu L."/>
            <person name="Ma J."/>
        </authorList>
    </citation>
    <scope>NUCLEOTIDE SEQUENCE [LARGE SCALE GENOMIC DNA]</scope>
    <source>
        <strain evidence="3">KCTC 52416</strain>
    </source>
</reference>
<protein>
    <submittedName>
        <fullName evidence="2">Uncharacterized protein</fullName>
    </submittedName>
</protein>
<dbReference type="Proteomes" id="UP001595526">
    <property type="component" value="Unassembled WGS sequence"/>
</dbReference>
<dbReference type="RefSeq" id="WP_379023404.1">
    <property type="nucleotide sequence ID" value="NZ_JBHRTA010000038.1"/>
</dbReference>
<keyword evidence="3" id="KW-1185">Reference proteome</keyword>
<comment type="caution">
    <text evidence="2">The sequence shown here is derived from an EMBL/GenBank/DDBJ whole genome shotgun (WGS) entry which is preliminary data.</text>
</comment>
<evidence type="ECO:0000256" key="1">
    <source>
        <dbReference type="SAM" id="MobiDB-lite"/>
    </source>
</evidence>
<gene>
    <name evidence="2" type="ORF">ACFOET_13305</name>
</gene>
<evidence type="ECO:0000313" key="3">
    <source>
        <dbReference type="Proteomes" id="UP001595526"/>
    </source>
</evidence>
<sequence length="170" mass="19230">METFIPILIALLVFAFQAYANFQKEQEKARKRNLGQPPLPEDNAQRPFVDQQPPMSDPGLPYPGHRLPEPERRSSPAEQRPPITTSRVPTSSHRPPGSESHPGSLSERFGRYSGVLDAEKFGRLRQSRQQRTIQRLEVDEGVTTIAASDNIDFDLRDAVIKSAILERPYQ</sequence>
<organism evidence="2 3">
    <name type="scientific">Parapedobacter deserti</name>
    <dbReference type="NCBI Taxonomy" id="1912957"/>
    <lineage>
        <taxon>Bacteria</taxon>
        <taxon>Pseudomonadati</taxon>
        <taxon>Bacteroidota</taxon>
        <taxon>Sphingobacteriia</taxon>
        <taxon>Sphingobacteriales</taxon>
        <taxon>Sphingobacteriaceae</taxon>
        <taxon>Parapedobacter</taxon>
    </lineage>
</organism>
<feature type="compositionally biased region" description="Polar residues" evidence="1">
    <location>
        <begin position="82"/>
        <end position="93"/>
    </location>
</feature>
<evidence type="ECO:0000313" key="2">
    <source>
        <dbReference type="EMBL" id="MFC3198596.1"/>
    </source>
</evidence>